<dbReference type="PANTHER" id="PTHR43630">
    <property type="entry name" value="POLY-BETA-1,6-N-ACETYL-D-GLUCOSAMINE SYNTHASE"/>
    <property type="match status" value="1"/>
</dbReference>
<dbReference type="CDD" id="cd02511">
    <property type="entry name" value="Beta4Glucosyltransferase"/>
    <property type="match status" value="1"/>
</dbReference>
<dbReference type="SMART" id="SM00028">
    <property type="entry name" value="TPR"/>
    <property type="match status" value="4"/>
</dbReference>
<dbReference type="SUPFAM" id="SSF53448">
    <property type="entry name" value="Nucleotide-diphospho-sugar transferases"/>
    <property type="match status" value="1"/>
</dbReference>
<evidence type="ECO:0000313" key="2">
    <source>
        <dbReference type="EMBL" id="TQE91242.1"/>
    </source>
</evidence>
<dbReference type="Proteomes" id="UP000315753">
    <property type="component" value="Unassembled WGS sequence"/>
</dbReference>
<keyword evidence="3" id="KW-1185">Reference proteome</keyword>
<dbReference type="InterPro" id="IPR029044">
    <property type="entry name" value="Nucleotide-diphossugar_trans"/>
</dbReference>
<evidence type="ECO:0000259" key="1">
    <source>
        <dbReference type="Pfam" id="PF00535"/>
    </source>
</evidence>
<dbReference type="InterPro" id="IPR011990">
    <property type="entry name" value="TPR-like_helical_dom_sf"/>
</dbReference>
<dbReference type="SUPFAM" id="SSF48452">
    <property type="entry name" value="TPR-like"/>
    <property type="match status" value="1"/>
</dbReference>
<dbReference type="Gene3D" id="3.90.550.10">
    <property type="entry name" value="Spore Coat Polysaccharide Biosynthesis Protein SpsA, Chain A"/>
    <property type="match status" value="1"/>
</dbReference>
<dbReference type="GO" id="GO:0016740">
    <property type="term" value="F:transferase activity"/>
    <property type="evidence" value="ECO:0007669"/>
    <property type="project" value="UniProtKB-KW"/>
</dbReference>
<dbReference type="Pfam" id="PF13181">
    <property type="entry name" value="TPR_8"/>
    <property type="match status" value="1"/>
</dbReference>
<reference evidence="2 3" key="1">
    <citation type="submission" date="2019-06" db="EMBL/GenBank/DDBJ databases">
        <title>Genome sequence of Ureibacillus terrenus.</title>
        <authorList>
            <person name="Maclea K.S."/>
            <person name="Simoes M."/>
        </authorList>
    </citation>
    <scope>NUCLEOTIDE SEQUENCE [LARGE SCALE GENOMIC DNA]</scope>
    <source>
        <strain evidence="2 3">ATCC BAA-384</strain>
    </source>
</reference>
<feature type="domain" description="Glycosyltransferase 2-like" evidence="1">
    <location>
        <begin position="5"/>
        <end position="146"/>
    </location>
</feature>
<dbReference type="InterPro" id="IPR019734">
    <property type="entry name" value="TPR_rpt"/>
</dbReference>
<accession>A0A540V3C2</accession>
<dbReference type="EMBL" id="VIGD01000006">
    <property type="protein sequence ID" value="TQE91242.1"/>
    <property type="molecule type" value="Genomic_DNA"/>
</dbReference>
<dbReference type="PANTHER" id="PTHR43630:SF2">
    <property type="entry name" value="GLYCOSYLTRANSFERASE"/>
    <property type="match status" value="1"/>
</dbReference>
<keyword evidence="2" id="KW-0808">Transferase</keyword>
<dbReference type="Gene3D" id="1.25.40.10">
    <property type="entry name" value="Tetratricopeptide repeat domain"/>
    <property type="match status" value="2"/>
</dbReference>
<dbReference type="InterPro" id="IPR001173">
    <property type="entry name" value="Glyco_trans_2-like"/>
</dbReference>
<name>A0A540V3C2_9BACL</name>
<gene>
    <name evidence="2" type="ORF">FKZ59_06250</name>
</gene>
<organism evidence="2 3">
    <name type="scientific">Ureibacillus terrenus</name>
    <dbReference type="NCBI Taxonomy" id="118246"/>
    <lineage>
        <taxon>Bacteria</taxon>
        <taxon>Bacillati</taxon>
        <taxon>Bacillota</taxon>
        <taxon>Bacilli</taxon>
        <taxon>Bacillales</taxon>
        <taxon>Caryophanaceae</taxon>
        <taxon>Ureibacillus</taxon>
    </lineage>
</organism>
<dbReference type="Pfam" id="PF00535">
    <property type="entry name" value="Glycos_transf_2"/>
    <property type="match status" value="1"/>
</dbReference>
<protein>
    <submittedName>
        <fullName evidence="2">Glycosyltransferase</fullName>
    </submittedName>
</protein>
<comment type="caution">
    <text evidence="2">The sequence shown here is derived from an EMBL/GenBank/DDBJ whole genome shotgun (WGS) entry which is preliminary data.</text>
</comment>
<dbReference type="OrthoDB" id="9815923at2"/>
<dbReference type="AlphaFoldDB" id="A0A540V3C2"/>
<proteinExistence type="predicted"/>
<evidence type="ECO:0000313" key="3">
    <source>
        <dbReference type="Proteomes" id="UP000315753"/>
    </source>
</evidence>
<dbReference type="RefSeq" id="WP_141601893.1">
    <property type="nucleotide sequence ID" value="NZ_JARMSC010000042.1"/>
</dbReference>
<sequence length="363" mass="43668">MVTISLCMIVKDEEKVLERCLNSVKDLVDEIVIVDTGSTDRTKEIARRYTEKVYDFEWSDDFSAARNFAFQQATKDYIFWIDADDVITEVDREKFKKLKNFLKPEVDAVSMLYHIAFDEYNNPTFSYRRYRLVKREKNFKWKGPVHEYLEVGGRILHSDVAITHRREKKEGRSDRNLRIYEKRLEKGEELTPRDLFYYSNELKDHGQYEKAIEHYEKFLKLEDGWVEDKIRACINLASCYRSLGNLEKEIEALIRSIQYDVPRPEVSCRMGDLYLERKLYDKAIMWYQFAIMVDTSKIPGFVQKAYSTWYPYMQLCICHWHKGNKELAFECHRKAKEYRPNDPKILYNEKFFKQYMEEKKAEK</sequence>